<sequence>MSSTSYSARHNRVEQLLYWLRIATNVSFALALAAVLLMMFSALSFLGSLPAIALSRLITGILIAAGATVAYLWSMATIEAIALLVDIEANTRRNTHSAP</sequence>
<keyword evidence="3" id="KW-1185">Reference proteome</keyword>
<keyword evidence="1" id="KW-1133">Transmembrane helix</keyword>
<gene>
    <name evidence="2" type="ORF">PLANPX_1572</name>
</gene>
<evidence type="ECO:0000256" key="1">
    <source>
        <dbReference type="SAM" id="Phobius"/>
    </source>
</evidence>
<feature type="transmembrane region" description="Helical" evidence="1">
    <location>
        <begin position="20"/>
        <end position="46"/>
    </location>
</feature>
<feature type="transmembrane region" description="Helical" evidence="1">
    <location>
        <begin position="52"/>
        <end position="73"/>
    </location>
</feature>
<name>A0A5K7X5W8_9BACT</name>
<organism evidence="2 3">
    <name type="scientific">Lacipirellula parvula</name>
    <dbReference type="NCBI Taxonomy" id="2650471"/>
    <lineage>
        <taxon>Bacteria</taxon>
        <taxon>Pseudomonadati</taxon>
        <taxon>Planctomycetota</taxon>
        <taxon>Planctomycetia</taxon>
        <taxon>Pirellulales</taxon>
        <taxon>Lacipirellulaceae</taxon>
        <taxon>Lacipirellula</taxon>
    </lineage>
</organism>
<dbReference type="EMBL" id="AP021861">
    <property type="protein sequence ID" value="BBO31960.1"/>
    <property type="molecule type" value="Genomic_DNA"/>
</dbReference>
<keyword evidence="1" id="KW-0812">Transmembrane</keyword>
<evidence type="ECO:0000313" key="2">
    <source>
        <dbReference type="EMBL" id="BBO31960.1"/>
    </source>
</evidence>
<keyword evidence="1" id="KW-0472">Membrane</keyword>
<proteinExistence type="predicted"/>
<evidence type="ECO:0000313" key="3">
    <source>
        <dbReference type="Proteomes" id="UP000326837"/>
    </source>
</evidence>
<protein>
    <submittedName>
        <fullName evidence="2">Uncharacterized protein</fullName>
    </submittedName>
</protein>
<dbReference type="Proteomes" id="UP000326837">
    <property type="component" value="Chromosome"/>
</dbReference>
<accession>A0A5K7X5W8</accession>
<dbReference type="KEGG" id="lpav:PLANPX_1572"/>
<dbReference type="AlphaFoldDB" id="A0A5K7X5W8"/>
<dbReference type="RefSeq" id="WP_152098017.1">
    <property type="nucleotide sequence ID" value="NZ_AP021861.1"/>
</dbReference>
<reference evidence="3" key="1">
    <citation type="submission" date="2019-10" db="EMBL/GenBank/DDBJ databases">
        <title>Lacipirellula parvula gen. nov., sp. nov., representing a lineage of planctomycetes widespread in freshwater anoxic habitats, and description of the family Lacipirellulaceae.</title>
        <authorList>
            <person name="Dedysh S.N."/>
            <person name="Kulichevskaya I.S."/>
            <person name="Beletsky A.V."/>
            <person name="Rakitin A.L."/>
            <person name="Mardanov A.V."/>
            <person name="Ivanova A.A."/>
            <person name="Saltykova V.X."/>
            <person name="Rijpstra W.I.C."/>
            <person name="Sinninghe Damste J.S."/>
            <person name="Ravin N.V."/>
        </authorList>
    </citation>
    <scope>NUCLEOTIDE SEQUENCE [LARGE SCALE GENOMIC DNA]</scope>
    <source>
        <strain evidence="3">PX69</strain>
    </source>
</reference>